<dbReference type="SMART" id="SM00382">
    <property type="entry name" value="AAA"/>
    <property type="match status" value="2"/>
</dbReference>
<dbReference type="InterPro" id="IPR019489">
    <property type="entry name" value="Clp_ATPase_C"/>
</dbReference>
<dbReference type="Gene3D" id="1.10.1780.10">
    <property type="entry name" value="Clp, N-terminal domain"/>
    <property type="match status" value="1"/>
</dbReference>
<keyword evidence="4 9" id="KW-0677">Repeat</keyword>
<dbReference type="InterPro" id="IPR003593">
    <property type="entry name" value="AAA+_ATPase"/>
</dbReference>
<dbReference type="PANTHER" id="PTHR11638">
    <property type="entry name" value="ATP-DEPENDENT CLP PROTEASE"/>
    <property type="match status" value="1"/>
</dbReference>
<organism evidence="14 15">
    <name type="scientific">Papaver somniferum</name>
    <name type="common">Opium poppy</name>
    <dbReference type="NCBI Taxonomy" id="3469"/>
    <lineage>
        <taxon>Eukaryota</taxon>
        <taxon>Viridiplantae</taxon>
        <taxon>Streptophyta</taxon>
        <taxon>Embryophyta</taxon>
        <taxon>Tracheophyta</taxon>
        <taxon>Spermatophyta</taxon>
        <taxon>Magnoliopsida</taxon>
        <taxon>Ranunculales</taxon>
        <taxon>Papaveraceae</taxon>
        <taxon>Papaveroideae</taxon>
        <taxon>Papaver</taxon>
    </lineage>
</organism>
<dbReference type="STRING" id="3469.A0A4Y7JHV7"/>
<gene>
    <name evidence="14" type="ORF">C5167_022081</name>
</gene>
<feature type="domain" description="UVR" evidence="12">
    <location>
        <begin position="518"/>
        <end position="553"/>
    </location>
</feature>
<dbReference type="GO" id="GO:0009570">
    <property type="term" value="C:chloroplast stroma"/>
    <property type="evidence" value="ECO:0007669"/>
    <property type="project" value="UniProtKB-ARBA"/>
</dbReference>
<dbReference type="InterPro" id="IPR027417">
    <property type="entry name" value="P-loop_NTPase"/>
</dbReference>
<dbReference type="Gene3D" id="4.10.860.10">
    <property type="entry name" value="UVR domain"/>
    <property type="match status" value="1"/>
</dbReference>
<dbReference type="OMA" id="MSEECIG"/>
<keyword evidence="5 10" id="KW-0547">Nucleotide-binding</keyword>
<evidence type="ECO:0000256" key="2">
    <source>
        <dbReference type="ARBA" id="ARBA00022528"/>
    </source>
</evidence>
<proteinExistence type="inferred from homology"/>
<dbReference type="PROSITE" id="PS00870">
    <property type="entry name" value="CLPAB_1"/>
    <property type="match status" value="1"/>
</dbReference>
<dbReference type="SMART" id="SM01086">
    <property type="entry name" value="ClpB_D2-small"/>
    <property type="match status" value="1"/>
</dbReference>
<dbReference type="Pfam" id="PF10431">
    <property type="entry name" value="ClpB_D2-small"/>
    <property type="match status" value="1"/>
</dbReference>
<dbReference type="Pfam" id="PF00004">
    <property type="entry name" value="AAA"/>
    <property type="match status" value="1"/>
</dbReference>
<evidence type="ECO:0000256" key="10">
    <source>
        <dbReference type="RuleBase" id="RU004432"/>
    </source>
</evidence>
<keyword evidence="11" id="KW-0175">Coiled coil</keyword>
<evidence type="ECO:0000259" key="13">
    <source>
        <dbReference type="PROSITE" id="PS51903"/>
    </source>
</evidence>
<comment type="similarity">
    <text evidence="10">Belongs to the ClpA/ClpB family.</text>
</comment>
<dbReference type="Proteomes" id="UP000316621">
    <property type="component" value="Chromosome 5"/>
</dbReference>
<dbReference type="PROSITE" id="PS51903">
    <property type="entry name" value="CLP_R"/>
    <property type="match status" value="1"/>
</dbReference>
<accession>A0A4Y7JHV7</accession>
<evidence type="ECO:0000256" key="1">
    <source>
        <dbReference type="ARBA" id="ARBA00004229"/>
    </source>
</evidence>
<feature type="coiled-coil region" evidence="11">
    <location>
        <begin position="507"/>
        <end position="534"/>
    </location>
</feature>
<dbReference type="CDD" id="cd19499">
    <property type="entry name" value="RecA-like_ClpB_Hsp104-like"/>
    <property type="match status" value="1"/>
</dbReference>
<dbReference type="FunFam" id="3.40.50.300:FF:000025">
    <property type="entry name" value="ATP-dependent Clp protease subunit"/>
    <property type="match status" value="1"/>
</dbReference>
<dbReference type="GO" id="GO:0032991">
    <property type="term" value="C:protein-containing complex"/>
    <property type="evidence" value="ECO:0007669"/>
    <property type="project" value="UniProtKB-ARBA"/>
</dbReference>
<evidence type="ECO:0000256" key="3">
    <source>
        <dbReference type="ARBA" id="ARBA00022640"/>
    </source>
</evidence>
<evidence type="ECO:0000256" key="9">
    <source>
        <dbReference type="PROSITE-ProRule" id="PRU01251"/>
    </source>
</evidence>
<dbReference type="PROSITE" id="PS00871">
    <property type="entry name" value="CLPAB_2"/>
    <property type="match status" value="1"/>
</dbReference>
<evidence type="ECO:0000256" key="8">
    <source>
        <dbReference type="ARBA" id="ARBA00023186"/>
    </source>
</evidence>
<dbReference type="SUPFAM" id="SSF81923">
    <property type="entry name" value="Double Clp-N motif"/>
    <property type="match status" value="1"/>
</dbReference>
<dbReference type="GO" id="GO:0005524">
    <property type="term" value="F:ATP binding"/>
    <property type="evidence" value="ECO:0007669"/>
    <property type="project" value="UniProtKB-KW"/>
</dbReference>
<dbReference type="InterPro" id="IPR018368">
    <property type="entry name" value="ClpA/B_CS1"/>
</dbReference>
<dbReference type="SUPFAM" id="SSF52540">
    <property type="entry name" value="P-loop containing nucleoside triphosphate hydrolases"/>
    <property type="match status" value="2"/>
</dbReference>
<dbReference type="Gene3D" id="1.10.8.60">
    <property type="match status" value="2"/>
</dbReference>
<keyword evidence="6 10" id="KW-0067">ATP-binding</keyword>
<evidence type="ECO:0000313" key="14">
    <source>
        <dbReference type="EMBL" id="RZC60337.1"/>
    </source>
</evidence>
<dbReference type="InterPro" id="IPR003959">
    <property type="entry name" value="ATPase_AAA_core"/>
</dbReference>
<protein>
    <recommendedName>
        <fullName evidence="16">Clp R domain-containing protein</fullName>
    </recommendedName>
</protein>
<name>A0A4Y7JHV7_PAPSO</name>
<keyword evidence="3" id="KW-0934">Plastid</keyword>
<dbReference type="FunFam" id="1.10.8.60:FF:000017">
    <property type="entry name" value="ATP-dependent chaperone ClpB"/>
    <property type="match status" value="1"/>
</dbReference>
<dbReference type="FunFam" id="1.10.8.60:FF:000011">
    <property type="entry name" value="ATP-dependent Clp protease ATP-binding subunit"/>
    <property type="match status" value="1"/>
</dbReference>
<dbReference type="InterPro" id="IPR050130">
    <property type="entry name" value="ClpA_ClpB"/>
</dbReference>
<dbReference type="Gramene" id="RZC60337">
    <property type="protein sequence ID" value="RZC60337"/>
    <property type="gene ID" value="C5167_022081"/>
</dbReference>
<evidence type="ECO:0000256" key="7">
    <source>
        <dbReference type="ARBA" id="ARBA00022946"/>
    </source>
</evidence>
<comment type="subcellular location">
    <subcellularLocation>
        <location evidence="1">Plastid</location>
        <location evidence="1">Chloroplast</location>
    </subcellularLocation>
</comment>
<dbReference type="InterPro" id="IPR004176">
    <property type="entry name" value="Clp_R_N"/>
</dbReference>
<dbReference type="InterPro" id="IPR041546">
    <property type="entry name" value="ClpA/ClpB_AAA_lid"/>
</dbReference>
<dbReference type="InterPro" id="IPR028299">
    <property type="entry name" value="ClpA/B_CS2"/>
</dbReference>
<evidence type="ECO:0000256" key="5">
    <source>
        <dbReference type="ARBA" id="ARBA00022741"/>
    </source>
</evidence>
<dbReference type="EMBL" id="CM010719">
    <property type="protein sequence ID" value="RZC60337.1"/>
    <property type="molecule type" value="Genomic_DNA"/>
</dbReference>
<dbReference type="PROSITE" id="PS50151">
    <property type="entry name" value="UVR"/>
    <property type="match status" value="1"/>
</dbReference>
<sequence length="923" mass="102355">MAGALVQSTNIRASISSTFGKSHDKKQRGSSGLANRRTVKMLCNSVQMRGLRISAPSLTVGGFNGLRGTNAIDKLVFSGHDFHFKVAISIAAPRGRGSRCVARAMFERFTEKAIKVIMLAQEEARRLGHNFVGTEQILLGLIGEGTGIAAKVLKSMGINLKDARVEVEKIIGRGSGFVAVEIPFTPRAKRVLELSLEEARQLGHNYIGSEHLLLGLLREGEGVAARVIRMVGESTDAVGAGVGGGSTNSKMPTLEEYGTNLTKLAEERHDVSFNYVQGKLDPVVGRAAQIERVTQILGRRTKNNPCLIGEPGVGKTAIAEGLAQRIASGDVPETIEGKKVITLDMGLLVAGTKYRGEFEERLKKLMEEIKQSDEIILFIDEVHTLIGAGAAEGAIDAANILKPALARGELQCIGATTLDEYRKHIEKDPALERRFQPVKVPEPTVDESIQILKGLRERYEIHHKLRYTDEALEAAARLSYQYISDRFLPDKAIDLIDEAGSRVRLRNAQLPEEARELEKELRQITKEKNEAVRGQDFEKAGELRDREMDLRAQITNVVDKGKELSKAESESGDTGPVVTEVDIQHIVASWTGIPVDKVSSDESDKLLKMEDTLHTRVIGQDEAVKAISRAIRRARVGLKNPNRPIASFIFSGPTGVGKSELAKTLASYYFGSEEAMIRLDMSEFMERHTVSKLIGSPPGYVGYTEGGQLTEAVRRRPYTVVLFDEIEKAHPDVFNMMLQILEDGRLTDSKGRTVDFKNTLLIMTSNVGSNVIEKGGRRIGFDLDYDEKDSSYNRIKSLVQEELKQYFRPEFLNRLDEMIVFRQLTKLEVKEIADIMLKEVFERLRKKEIELQVTERFRDRVVDEGYNPSYGARPLRRAIMRLLEDSMAEKMLGGEIKEGDSVIVDVDGDGNVTVLNGTSPQLV</sequence>
<dbReference type="FunFam" id="1.10.1780.10:FF:000004">
    <property type="entry name" value="ATP-dependent Clp protease ATP-binding subunit ClpC"/>
    <property type="match status" value="1"/>
</dbReference>
<evidence type="ECO:0000259" key="12">
    <source>
        <dbReference type="PROSITE" id="PS50151"/>
    </source>
</evidence>
<dbReference type="GO" id="GO:0034605">
    <property type="term" value="P:cellular response to heat"/>
    <property type="evidence" value="ECO:0007669"/>
    <property type="project" value="TreeGrafter"/>
</dbReference>
<feature type="domain" description="Clp R" evidence="13">
    <location>
        <begin position="106"/>
        <end position="250"/>
    </location>
</feature>
<evidence type="ECO:0008006" key="16">
    <source>
        <dbReference type="Google" id="ProtNLM"/>
    </source>
</evidence>
<dbReference type="AlphaFoldDB" id="A0A4Y7JHV7"/>
<dbReference type="CDD" id="cd00009">
    <property type="entry name" value="AAA"/>
    <property type="match status" value="1"/>
</dbReference>
<dbReference type="InterPro" id="IPR001270">
    <property type="entry name" value="ClpA/B"/>
</dbReference>
<dbReference type="GO" id="GO:0016887">
    <property type="term" value="F:ATP hydrolysis activity"/>
    <property type="evidence" value="ECO:0007669"/>
    <property type="project" value="InterPro"/>
</dbReference>
<dbReference type="Pfam" id="PF07724">
    <property type="entry name" value="AAA_2"/>
    <property type="match status" value="1"/>
</dbReference>
<dbReference type="Gene3D" id="3.40.50.300">
    <property type="entry name" value="P-loop containing nucleotide triphosphate hydrolases"/>
    <property type="match status" value="2"/>
</dbReference>
<keyword evidence="2" id="KW-0150">Chloroplast</keyword>
<reference evidence="14 15" key="1">
    <citation type="journal article" date="2018" name="Science">
        <title>The opium poppy genome and morphinan production.</title>
        <authorList>
            <person name="Guo L."/>
            <person name="Winzer T."/>
            <person name="Yang X."/>
            <person name="Li Y."/>
            <person name="Ning Z."/>
            <person name="He Z."/>
            <person name="Teodor R."/>
            <person name="Lu Y."/>
            <person name="Bowser T.A."/>
            <person name="Graham I.A."/>
            <person name="Ye K."/>
        </authorList>
    </citation>
    <scope>NUCLEOTIDE SEQUENCE [LARGE SCALE GENOMIC DNA]</scope>
    <source>
        <strain evidence="15">cv. HN1</strain>
        <tissue evidence="14">Leaves</tissue>
    </source>
</reference>
<keyword evidence="8 10" id="KW-0143">Chaperone</keyword>
<dbReference type="InterPro" id="IPR036628">
    <property type="entry name" value="Clp_N_dom_sf"/>
</dbReference>
<dbReference type="PANTHER" id="PTHR11638:SF155">
    <property type="entry name" value="CHAPERONE PROTEIN CLPC1, CHLOROPLASTIC-LIKE"/>
    <property type="match status" value="1"/>
</dbReference>
<keyword evidence="7" id="KW-0809">Transit peptide</keyword>
<evidence type="ECO:0000256" key="11">
    <source>
        <dbReference type="SAM" id="Coils"/>
    </source>
</evidence>
<evidence type="ECO:0000256" key="4">
    <source>
        <dbReference type="ARBA" id="ARBA00022737"/>
    </source>
</evidence>
<dbReference type="Pfam" id="PF02861">
    <property type="entry name" value="Clp_N"/>
    <property type="match status" value="1"/>
</dbReference>
<dbReference type="PRINTS" id="PR00300">
    <property type="entry name" value="CLPPROTEASEA"/>
</dbReference>
<dbReference type="Pfam" id="PF17871">
    <property type="entry name" value="AAA_lid_9"/>
    <property type="match status" value="1"/>
</dbReference>
<dbReference type="FunFam" id="3.40.50.300:FF:000010">
    <property type="entry name" value="Chaperone clpB 1, putative"/>
    <property type="match status" value="1"/>
</dbReference>
<evidence type="ECO:0000256" key="6">
    <source>
        <dbReference type="ARBA" id="ARBA00022840"/>
    </source>
</evidence>
<keyword evidence="15" id="KW-1185">Reference proteome</keyword>
<evidence type="ECO:0000313" key="15">
    <source>
        <dbReference type="Proteomes" id="UP000316621"/>
    </source>
</evidence>
<dbReference type="InterPro" id="IPR001943">
    <property type="entry name" value="UVR_dom"/>
</dbReference>